<dbReference type="InterPro" id="IPR008978">
    <property type="entry name" value="HSP20-like_chaperone"/>
</dbReference>
<gene>
    <name evidence="4" type="ORF">COO09_14415</name>
</gene>
<reference evidence="4 5" key="1">
    <citation type="submission" date="2017-09" db="EMBL/GenBank/DDBJ databases">
        <title>The Catabolism of 3,6-Dichlorosalicylic acid is Initiated by the Cytochrome P450 Monooxygenase DsmABC in Rhizorhabdus dicambivorans Ndbn-20.</title>
        <authorList>
            <person name="Na L."/>
        </authorList>
    </citation>
    <scope>NUCLEOTIDE SEQUENCE [LARGE SCALE GENOMIC DNA]</scope>
    <source>
        <strain evidence="4 5">Ndbn-20m</strain>
    </source>
</reference>
<dbReference type="InterPro" id="IPR002068">
    <property type="entry name" value="A-crystallin/Hsp20_dom"/>
</dbReference>
<dbReference type="RefSeq" id="WP_066964004.1">
    <property type="nucleotide sequence ID" value="NZ_CP023449.1"/>
</dbReference>
<comment type="caution">
    <text evidence="4">The sequence shown here is derived from an EMBL/GenBank/DDBJ whole genome shotgun (WGS) entry which is preliminary data.</text>
</comment>
<accession>A0A2A4FTH7</accession>
<feature type="domain" description="SHSP" evidence="3">
    <location>
        <begin position="46"/>
        <end position="160"/>
    </location>
</feature>
<protein>
    <submittedName>
        <fullName evidence="4">Hsp20/alpha crystallin family protein</fullName>
    </submittedName>
</protein>
<dbReference type="EMBL" id="NWUF01000014">
    <property type="protein sequence ID" value="PCE41487.1"/>
    <property type="molecule type" value="Genomic_DNA"/>
</dbReference>
<proteinExistence type="inferred from homology"/>
<dbReference type="SUPFAM" id="SSF49764">
    <property type="entry name" value="HSP20-like chaperones"/>
    <property type="match status" value="1"/>
</dbReference>
<evidence type="ECO:0000313" key="5">
    <source>
        <dbReference type="Proteomes" id="UP000218934"/>
    </source>
</evidence>
<dbReference type="AlphaFoldDB" id="A0A2A4FTH7"/>
<dbReference type="PROSITE" id="PS01031">
    <property type="entry name" value="SHSP"/>
    <property type="match status" value="1"/>
</dbReference>
<organism evidence="4 5">
    <name type="scientific">Rhizorhabdus dicambivorans</name>
    <dbReference type="NCBI Taxonomy" id="1850238"/>
    <lineage>
        <taxon>Bacteria</taxon>
        <taxon>Pseudomonadati</taxon>
        <taxon>Pseudomonadota</taxon>
        <taxon>Alphaproteobacteria</taxon>
        <taxon>Sphingomonadales</taxon>
        <taxon>Sphingomonadaceae</taxon>
        <taxon>Rhizorhabdus</taxon>
    </lineage>
</organism>
<dbReference type="KEGG" id="rdi:CMV14_05310"/>
<name>A0A2A4FTH7_9SPHN</name>
<evidence type="ECO:0000256" key="2">
    <source>
        <dbReference type="RuleBase" id="RU003616"/>
    </source>
</evidence>
<dbReference type="CDD" id="cd06464">
    <property type="entry name" value="ACD_sHsps-like"/>
    <property type="match status" value="1"/>
</dbReference>
<evidence type="ECO:0000313" key="4">
    <source>
        <dbReference type="EMBL" id="PCE41487.1"/>
    </source>
</evidence>
<dbReference type="Gene3D" id="2.60.40.790">
    <property type="match status" value="1"/>
</dbReference>
<comment type="similarity">
    <text evidence="1 2">Belongs to the small heat shock protein (HSP20) family.</text>
</comment>
<dbReference type="PANTHER" id="PTHR11527">
    <property type="entry name" value="HEAT-SHOCK PROTEIN 20 FAMILY MEMBER"/>
    <property type="match status" value="1"/>
</dbReference>
<dbReference type="Proteomes" id="UP000218934">
    <property type="component" value="Unassembled WGS sequence"/>
</dbReference>
<dbReference type="OrthoDB" id="9808910at2"/>
<keyword evidence="5" id="KW-1185">Reference proteome</keyword>
<dbReference type="Pfam" id="PF00011">
    <property type="entry name" value="HSP20"/>
    <property type="match status" value="1"/>
</dbReference>
<evidence type="ECO:0000256" key="1">
    <source>
        <dbReference type="PROSITE-ProRule" id="PRU00285"/>
    </source>
</evidence>
<dbReference type="InterPro" id="IPR031107">
    <property type="entry name" value="Small_HSP"/>
</dbReference>
<sequence>MNDVVSSARTARASVADGGPVGWLRTEIDRLFDDFGRPGRSLFDFASRDPMPVPALEMTETDSGYKVTAELPGMVQDDINLELADGVLSISGEKKAESEKKDNGRLISERRYGAFQRQIAVPSDVDADAVTATFHDGVLTVSLAKDSKATARTRKIKVEA</sequence>
<evidence type="ECO:0000259" key="3">
    <source>
        <dbReference type="PROSITE" id="PS01031"/>
    </source>
</evidence>